<evidence type="ECO:0000256" key="8">
    <source>
        <dbReference type="ARBA" id="ARBA00023180"/>
    </source>
</evidence>
<evidence type="ECO:0000256" key="4">
    <source>
        <dbReference type="ARBA" id="ARBA00022729"/>
    </source>
</evidence>
<sequence>MLLKHAFPALAYATFAGAWSTFVVPHTEGVDDTLALMAAVENYTSNASIVFASGTTYNVWSPITFPPLTNVEVVVGGNLSYPESIETVQNYVAAANFSGAWISFTGGNNVTLRGNTDPDWGWVDGHGQQWWNIMQQTNRPYGWLFGNITNGVIRDMKIYKPIAWNFLTTGSNYLHIFNNTILAGSDNASFPFNTDGFSAGGTNLLFERNHVVNGDDCLTVINGAKNITWRDSYCEGSHGLSVGSLGKGGQDSLVENVLFENTIMNRTLYAARFKSWTGGNGAAINATWRNIVFIDVMFPIYVTQNYWDQDVGPRPNSSSVNETHIENFLFENFVGVINDTPGYVEGSCISDPCWYYVPGATGKEVVIFDLYPNTATNIVAKNLFARTLTGAPVAAMCNVTTVTSDVGFVCWDGPYIPTSTGL</sequence>
<dbReference type="Proteomes" id="UP000006352">
    <property type="component" value="Unassembled WGS sequence"/>
</dbReference>
<keyword evidence="6 17" id="KW-0378">Hydrolase</keyword>
<keyword evidence="10" id="KW-0961">Cell wall biogenesis/degradation</keyword>
<dbReference type="PROSITE" id="PS00502">
    <property type="entry name" value="POLYGALACTURONASE"/>
    <property type="match status" value="1"/>
</dbReference>
<keyword evidence="4" id="KW-0732">Signal</keyword>
<evidence type="ECO:0000256" key="9">
    <source>
        <dbReference type="ARBA" id="ARBA00023295"/>
    </source>
</evidence>
<evidence type="ECO:0000256" key="6">
    <source>
        <dbReference type="ARBA" id="ARBA00022801"/>
    </source>
</evidence>
<evidence type="ECO:0000256" key="14">
    <source>
        <dbReference type="ARBA" id="ARBA00042262"/>
    </source>
</evidence>
<comment type="catalytic activity">
    <reaction evidence="15">
        <text>[(1-&gt;4)-alpha-D-galacturonosyl](n) + H2O = alpha-D-galacturonate + [(1-&gt;4)-alpha-D-galacturonosyl](n-1)</text>
        <dbReference type="Rhea" id="RHEA:14117"/>
        <dbReference type="Rhea" id="RHEA-COMP:14570"/>
        <dbReference type="Rhea" id="RHEA-COMP:14572"/>
        <dbReference type="ChEBI" id="CHEBI:15377"/>
        <dbReference type="ChEBI" id="CHEBI:58658"/>
        <dbReference type="ChEBI" id="CHEBI:140523"/>
        <dbReference type="EC" id="3.2.1.67"/>
    </reaction>
</comment>
<reference evidence="18 19" key="1">
    <citation type="journal article" date="2012" name="Appl. Environ. Microbiol.">
        <title>Short-read sequencing for genomic analysis of the brown rot fungus Fibroporia radiculosa.</title>
        <authorList>
            <person name="Tang J.D."/>
            <person name="Perkins A.D."/>
            <person name="Sonstegard T.S."/>
            <person name="Schroeder S.G."/>
            <person name="Burgess S.C."/>
            <person name="Diehl S.V."/>
        </authorList>
    </citation>
    <scope>NUCLEOTIDE SEQUENCE [LARGE SCALE GENOMIC DNA]</scope>
    <source>
        <strain evidence="18 19">TFFH 294</strain>
    </source>
</reference>
<dbReference type="EC" id="3.2.1.67" evidence="12"/>
<evidence type="ECO:0000256" key="13">
    <source>
        <dbReference type="ARBA" id="ARBA00041474"/>
    </source>
</evidence>
<keyword evidence="19" id="KW-1185">Reference proteome</keyword>
<dbReference type="OrthoDB" id="187139at2759"/>
<evidence type="ECO:0000256" key="7">
    <source>
        <dbReference type="ARBA" id="ARBA00023157"/>
    </source>
</evidence>
<evidence type="ECO:0000256" key="17">
    <source>
        <dbReference type="RuleBase" id="RU361169"/>
    </source>
</evidence>
<protein>
    <recommendedName>
        <fullName evidence="12">galacturonan 1,4-alpha-galacturonidase</fullName>
        <ecNumber evidence="12">3.2.1.67</ecNumber>
    </recommendedName>
    <alternativeName>
        <fullName evidence="13">Galacturan 1,4-alpha-galacturonidase C</fullName>
    </alternativeName>
    <alternativeName>
        <fullName evidence="14">Poly(1,4-alpha-D-galacturonide)galacturonohydrolase C</fullName>
    </alternativeName>
</protein>
<keyword evidence="9 17" id="KW-0326">Glycosidase</keyword>
<feature type="active site" evidence="16">
    <location>
        <position position="238"/>
    </location>
</feature>
<dbReference type="HOGENOM" id="CLU_016031_1_2_1"/>
<dbReference type="GO" id="GO:0047911">
    <property type="term" value="F:galacturan 1,4-alpha-galacturonidase activity"/>
    <property type="evidence" value="ECO:0007669"/>
    <property type="project" value="UniProtKB-EC"/>
</dbReference>
<evidence type="ECO:0000313" key="18">
    <source>
        <dbReference type="EMBL" id="CCL98533.1"/>
    </source>
</evidence>
<evidence type="ECO:0000256" key="1">
    <source>
        <dbReference type="ARBA" id="ARBA00004613"/>
    </source>
</evidence>
<dbReference type="GeneID" id="24093444"/>
<dbReference type="AlphaFoldDB" id="J4G0D4"/>
<keyword evidence="5" id="KW-0677">Repeat</keyword>
<dbReference type="EMBL" id="HE796888">
    <property type="protein sequence ID" value="CCL98533.1"/>
    <property type="molecule type" value="Genomic_DNA"/>
</dbReference>
<dbReference type="Pfam" id="PF00295">
    <property type="entry name" value="Glyco_hydro_28"/>
    <property type="match status" value="1"/>
</dbReference>
<comment type="similarity">
    <text evidence="2 17">Belongs to the glycosyl hydrolase 28 family.</text>
</comment>
<evidence type="ECO:0000256" key="11">
    <source>
        <dbReference type="ARBA" id="ARBA00037312"/>
    </source>
</evidence>
<keyword evidence="8" id="KW-0325">Glycoprotein</keyword>
<evidence type="ECO:0000256" key="3">
    <source>
        <dbReference type="ARBA" id="ARBA00022525"/>
    </source>
</evidence>
<evidence type="ECO:0000256" key="5">
    <source>
        <dbReference type="ARBA" id="ARBA00022737"/>
    </source>
</evidence>
<dbReference type="Gene3D" id="2.160.20.10">
    <property type="entry name" value="Single-stranded right-handed beta-helix, Pectin lyase-like"/>
    <property type="match status" value="1"/>
</dbReference>
<dbReference type="InterPro" id="IPR011050">
    <property type="entry name" value="Pectin_lyase_fold/virulence"/>
</dbReference>
<dbReference type="SUPFAM" id="SSF51126">
    <property type="entry name" value="Pectin lyase-like"/>
    <property type="match status" value="1"/>
</dbReference>
<keyword evidence="7" id="KW-1015">Disulfide bond</keyword>
<comment type="function">
    <text evidence="11">Specific in hydrolyzing the terminal glycosidic bond of polygalacturonic acid and oligogalacturonates.</text>
</comment>
<name>J4G0D4_9APHY</name>
<comment type="subcellular location">
    <subcellularLocation>
        <location evidence="1">Secreted</location>
    </subcellularLocation>
</comment>
<dbReference type="RefSeq" id="XP_012177816.1">
    <property type="nucleotide sequence ID" value="XM_012322426.1"/>
</dbReference>
<organism evidence="18 19">
    <name type="scientific">Fibroporia radiculosa</name>
    <dbReference type="NCBI Taxonomy" id="599839"/>
    <lineage>
        <taxon>Eukaryota</taxon>
        <taxon>Fungi</taxon>
        <taxon>Dikarya</taxon>
        <taxon>Basidiomycota</taxon>
        <taxon>Agaricomycotina</taxon>
        <taxon>Agaricomycetes</taxon>
        <taxon>Polyporales</taxon>
        <taxon>Fibroporiaceae</taxon>
        <taxon>Fibroporia</taxon>
    </lineage>
</organism>
<evidence type="ECO:0000313" key="19">
    <source>
        <dbReference type="Proteomes" id="UP000006352"/>
    </source>
</evidence>
<dbReference type="InterPro" id="IPR012334">
    <property type="entry name" value="Pectin_lyas_fold"/>
</dbReference>
<accession>J4G0D4</accession>
<proteinExistence type="inferred from homology"/>
<dbReference type="PANTHER" id="PTHR31736:SF11">
    <property type="entry name" value="EXOPOLYGALACTURONASE C-RELATED"/>
    <property type="match status" value="1"/>
</dbReference>
<dbReference type="InterPro" id="IPR000743">
    <property type="entry name" value="Glyco_hydro_28"/>
</dbReference>
<dbReference type="STRING" id="599839.J4G0D4"/>
<dbReference type="GO" id="GO:0071555">
    <property type="term" value="P:cell wall organization"/>
    <property type="evidence" value="ECO:0007669"/>
    <property type="project" value="UniProtKB-KW"/>
</dbReference>
<evidence type="ECO:0000256" key="2">
    <source>
        <dbReference type="ARBA" id="ARBA00008834"/>
    </source>
</evidence>
<dbReference type="InParanoid" id="J4G0D4"/>
<dbReference type="GO" id="GO:0005576">
    <property type="term" value="C:extracellular region"/>
    <property type="evidence" value="ECO:0007669"/>
    <property type="project" value="UniProtKB-SubCell"/>
</dbReference>
<dbReference type="PANTHER" id="PTHR31736">
    <property type="match status" value="1"/>
</dbReference>
<dbReference type="GO" id="GO:0004650">
    <property type="term" value="F:polygalacturonase activity"/>
    <property type="evidence" value="ECO:0007669"/>
    <property type="project" value="InterPro"/>
</dbReference>
<keyword evidence="3" id="KW-0964">Secreted</keyword>
<gene>
    <name evidence="18" type="ORF">FIBRA_00532</name>
</gene>
<evidence type="ECO:0000256" key="12">
    <source>
        <dbReference type="ARBA" id="ARBA00038933"/>
    </source>
</evidence>
<evidence type="ECO:0000256" key="15">
    <source>
        <dbReference type="ARBA" id="ARBA00048766"/>
    </source>
</evidence>
<evidence type="ECO:0000256" key="10">
    <source>
        <dbReference type="ARBA" id="ARBA00023316"/>
    </source>
</evidence>
<evidence type="ECO:0000256" key="16">
    <source>
        <dbReference type="PROSITE-ProRule" id="PRU10052"/>
    </source>
</evidence>
<dbReference type="GO" id="GO:0005975">
    <property type="term" value="P:carbohydrate metabolic process"/>
    <property type="evidence" value="ECO:0007669"/>
    <property type="project" value="InterPro"/>
</dbReference>